<dbReference type="RefSeq" id="WP_162049390.1">
    <property type="nucleotide sequence ID" value="NZ_AP019011.1"/>
</dbReference>
<gene>
    <name evidence="8" type="primary">risA</name>
    <name evidence="8" type="ORF">ICHIAU1_22520</name>
</gene>
<organism evidence="8 9">
    <name type="scientific">Fluviibacter phosphoraccumulans</name>
    <dbReference type="NCBI Taxonomy" id="1751046"/>
    <lineage>
        <taxon>Bacteria</taxon>
        <taxon>Pseudomonadati</taxon>
        <taxon>Pseudomonadota</taxon>
        <taxon>Betaproteobacteria</taxon>
        <taxon>Rhodocyclales</taxon>
        <taxon>Fluviibacteraceae</taxon>
        <taxon>Fluviibacter</taxon>
    </lineage>
</organism>
<dbReference type="PROSITE" id="PS51755">
    <property type="entry name" value="OMPR_PHOB"/>
    <property type="match status" value="1"/>
</dbReference>
<dbReference type="CDD" id="cd00383">
    <property type="entry name" value="trans_reg_C"/>
    <property type="match status" value="1"/>
</dbReference>
<dbReference type="Pfam" id="PF00486">
    <property type="entry name" value="Trans_reg_C"/>
    <property type="match status" value="1"/>
</dbReference>
<dbReference type="Gene3D" id="1.10.10.10">
    <property type="entry name" value="Winged helix-like DNA-binding domain superfamily/Winged helix DNA-binding domain"/>
    <property type="match status" value="1"/>
</dbReference>
<evidence type="ECO:0000313" key="8">
    <source>
        <dbReference type="EMBL" id="BBU69969.1"/>
    </source>
</evidence>
<name>A0A679IB83_9RHOO</name>
<comment type="subcellular location">
    <subcellularLocation>
        <location evidence="1">Cytoplasm</location>
    </subcellularLocation>
</comment>
<evidence type="ECO:0000256" key="6">
    <source>
        <dbReference type="ARBA" id="ARBA00023125"/>
    </source>
</evidence>
<dbReference type="InterPro" id="IPR016032">
    <property type="entry name" value="Sig_transdc_resp-reg_C-effctor"/>
</dbReference>
<dbReference type="GO" id="GO:0006355">
    <property type="term" value="P:regulation of DNA-templated transcription"/>
    <property type="evidence" value="ECO:0007669"/>
    <property type="project" value="InterPro"/>
</dbReference>
<keyword evidence="3" id="KW-0597">Phosphoprotein</keyword>
<dbReference type="GO" id="GO:0005829">
    <property type="term" value="C:cytosol"/>
    <property type="evidence" value="ECO:0007669"/>
    <property type="project" value="TreeGrafter"/>
</dbReference>
<keyword evidence="6 8" id="KW-0238">DNA-binding</keyword>
<keyword evidence="9" id="KW-1185">Reference proteome</keyword>
<dbReference type="Gene3D" id="6.10.250.690">
    <property type="match status" value="1"/>
</dbReference>
<dbReference type="Gene3D" id="3.40.50.2300">
    <property type="match status" value="1"/>
</dbReference>
<dbReference type="InterPro" id="IPR001789">
    <property type="entry name" value="Sig_transdc_resp-reg_receiver"/>
</dbReference>
<dbReference type="FunFam" id="1.10.10.10:FF:000099">
    <property type="entry name" value="Two-component system response regulator TorR"/>
    <property type="match status" value="1"/>
</dbReference>
<dbReference type="SMART" id="SM00448">
    <property type="entry name" value="REC"/>
    <property type="match status" value="1"/>
</dbReference>
<protein>
    <submittedName>
        <fullName evidence="8">DNA-binding response regulator</fullName>
    </submittedName>
</protein>
<dbReference type="SMART" id="SM00862">
    <property type="entry name" value="Trans_reg_C"/>
    <property type="match status" value="1"/>
</dbReference>
<dbReference type="InterPro" id="IPR039420">
    <property type="entry name" value="WalR-like"/>
</dbReference>
<keyword evidence="5" id="KW-0805">Transcription regulation</keyword>
<dbReference type="InterPro" id="IPR036388">
    <property type="entry name" value="WH-like_DNA-bd_sf"/>
</dbReference>
<dbReference type="OrthoDB" id="8544854at2"/>
<dbReference type="GO" id="GO:0032993">
    <property type="term" value="C:protein-DNA complex"/>
    <property type="evidence" value="ECO:0007669"/>
    <property type="project" value="TreeGrafter"/>
</dbReference>
<dbReference type="PANTHER" id="PTHR48111:SF4">
    <property type="entry name" value="DNA-BINDING DUAL TRANSCRIPTIONAL REGULATOR OMPR"/>
    <property type="match status" value="1"/>
</dbReference>
<dbReference type="PANTHER" id="PTHR48111">
    <property type="entry name" value="REGULATOR OF RPOS"/>
    <property type="match status" value="1"/>
</dbReference>
<evidence type="ECO:0000256" key="1">
    <source>
        <dbReference type="ARBA" id="ARBA00004496"/>
    </source>
</evidence>
<evidence type="ECO:0000256" key="7">
    <source>
        <dbReference type="ARBA" id="ARBA00023163"/>
    </source>
</evidence>
<proteinExistence type="predicted"/>
<accession>A0A679IB83</accession>
<dbReference type="SUPFAM" id="SSF46894">
    <property type="entry name" value="C-terminal effector domain of the bipartite response regulators"/>
    <property type="match status" value="1"/>
</dbReference>
<keyword evidence="7" id="KW-0804">Transcription</keyword>
<dbReference type="PROSITE" id="PS50110">
    <property type="entry name" value="RESPONSE_REGULATORY"/>
    <property type="match status" value="1"/>
</dbReference>
<evidence type="ECO:0000313" key="9">
    <source>
        <dbReference type="Proteomes" id="UP000463961"/>
    </source>
</evidence>
<dbReference type="InterPro" id="IPR011006">
    <property type="entry name" value="CheY-like_superfamily"/>
</dbReference>
<keyword evidence="2" id="KW-0963">Cytoplasm</keyword>
<evidence type="ECO:0000256" key="5">
    <source>
        <dbReference type="ARBA" id="ARBA00023015"/>
    </source>
</evidence>
<sequence length="244" mass="27784">MDKLQIDSILVVDDDPTLRELLVDYLSGNGFDVTAVADGIAMRSVLDTHPFELIVLDLMLPGEDGLSLTRFLRSKTHIPILMLSAQSEDVDRIIGLEVGVDDYLGKPFNPRELLARIRALLRRQDHHRESQSPQDRQHEKFGPFTVDLVGRRLIRGDDEIHLTTGEFDLLSLFVKQPNRVLTRDMLIESLKGYDRDAFDRSIDIRITRLRHKIEANPAAPIFIRTIRGEGYLFNPAGQVHNKTP</sequence>
<dbReference type="AlphaFoldDB" id="A0A679IB83"/>
<keyword evidence="4" id="KW-0902">Two-component regulatory system</keyword>
<evidence type="ECO:0000256" key="3">
    <source>
        <dbReference type="ARBA" id="ARBA00022553"/>
    </source>
</evidence>
<dbReference type="Pfam" id="PF00072">
    <property type="entry name" value="Response_reg"/>
    <property type="match status" value="1"/>
</dbReference>
<reference evidence="9" key="1">
    <citation type="submission" date="2020-01" db="EMBL/GenBank/DDBJ databases">
        <title>Phosphoaccumulans saitamaens gen. nov., sp. nov., a polyphosphate accumulating bacterium isolated from surface river water.</title>
        <authorList>
            <person name="Watanabe K."/>
            <person name="Suda W."/>
        </authorList>
    </citation>
    <scope>NUCLEOTIDE SEQUENCE [LARGE SCALE GENOMIC DNA]</scope>
    <source>
        <strain evidence="9">ICHIAU1</strain>
    </source>
</reference>
<dbReference type="GO" id="GO:0000976">
    <property type="term" value="F:transcription cis-regulatory region binding"/>
    <property type="evidence" value="ECO:0007669"/>
    <property type="project" value="TreeGrafter"/>
</dbReference>
<dbReference type="GO" id="GO:0000156">
    <property type="term" value="F:phosphorelay response regulator activity"/>
    <property type="evidence" value="ECO:0007669"/>
    <property type="project" value="TreeGrafter"/>
</dbReference>
<dbReference type="EMBL" id="AP022345">
    <property type="protein sequence ID" value="BBU69969.1"/>
    <property type="molecule type" value="Genomic_DNA"/>
</dbReference>
<evidence type="ECO:0000256" key="4">
    <source>
        <dbReference type="ARBA" id="ARBA00023012"/>
    </source>
</evidence>
<dbReference type="InterPro" id="IPR001867">
    <property type="entry name" value="OmpR/PhoB-type_DNA-bd"/>
</dbReference>
<dbReference type="Proteomes" id="UP000463961">
    <property type="component" value="Chromosome"/>
</dbReference>
<evidence type="ECO:0000256" key="2">
    <source>
        <dbReference type="ARBA" id="ARBA00022490"/>
    </source>
</evidence>
<dbReference type="SUPFAM" id="SSF52172">
    <property type="entry name" value="CheY-like"/>
    <property type="match status" value="1"/>
</dbReference>